<proteinExistence type="inferred from homology"/>
<gene>
    <name evidence="8" type="ORF">Z518_03074</name>
</gene>
<dbReference type="SUPFAM" id="SSF160350">
    <property type="entry name" value="Rnp2-like"/>
    <property type="match status" value="1"/>
</dbReference>
<reference evidence="8 9" key="1">
    <citation type="submission" date="2015-01" db="EMBL/GenBank/DDBJ databases">
        <title>The Genome Sequence of Rhinocladiella mackenzie CBS 650.93.</title>
        <authorList>
            <consortium name="The Broad Institute Genomics Platform"/>
            <person name="Cuomo C."/>
            <person name="de Hoog S."/>
            <person name="Gorbushina A."/>
            <person name="Stielow B."/>
            <person name="Teixiera M."/>
            <person name="Abouelleil A."/>
            <person name="Chapman S.B."/>
            <person name="Priest M."/>
            <person name="Young S.K."/>
            <person name="Wortman J."/>
            <person name="Nusbaum C."/>
            <person name="Birren B."/>
        </authorList>
    </citation>
    <scope>NUCLEOTIDE SEQUENCE [LARGE SCALE GENOMIC DNA]</scope>
    <source>
        <strain evidence="8 9">CBS 650.93</strain>
    </source>
</reference>
<dbReference type="STRING" id="1442369.A0A0D2HD66"/>
<dbReference type="PANTHER" id="PTHR15441">
    <property type="entry name" value="RIBONUCLEASE P PROTEIN SUBUNIT P14"/>
    <property type="match status" value="1"/>
</dbReference>
<dbReference type="RefSeq" id="XP_013275554.1">
    <property type="nucleotide sequence ID" value="XM_013420100.1"/>
</dbReference>
<feature type="coiled-coil region" evidence="6">
    <location>
        <begin position="143"/>
        <end position="170"/>
    </location>
</feature>
<dbReference type="Proteomes" id="UP000053617">
    <property type="component" value="Unassembled WGS sequence"/>
</dbReference>
<evidence type="ECO:0000256" key="2">
    <source>
        <dbReference type="ARBA" id="ARBA00010800"/>
    </source>
</evidence>
<name>A0A0D2HD66_9EURO</name>
<dbReference type="GO" id="GO:0000172">
    <property type="term" value="C:ribonuclease MRP complex"/>
    <property type="evidence" value="ECO:0007669"/>
    <property type="project" value="TreeGrafter"/>
</dbReference>
<dbReference type="GO" id="GO:0005730">
    <property type="term" value="C:nucleolus"/>
    <property type="evidence" value="ECO:0007669"/>
    <property type="project" value="TreeGrafter"/>
</dbReference>
<evidence type="ECO:0000256" key="6">
    <source>
        <dbReference type="SAM" id="Coils"/>
    </source>
</evidence>
<evidence type="ECO:0000256" key="3">
    <source>
        <dbReference type="ARBA" id="ARBA00022694"/>
    </source>
</evidence>
<dbReference type="PIRSF" id="PIRSF023803">
    <property type="entry name" value="Ribonuclease_P_prd"/>
    <property type="match status" value="1"/>
</dbReference>
<dbReference type="GeneID" id="25291145"/>
<evidence type="ECO:0000313" key="9">
    <source>
        <dbReference type="Proteomes" id="UP000053617"/>
    </source>
</evidence>
<dbReference type="EMBL" id="KN847476">
    <property type="protein sequence ID" value="KIX08418.1"/>
    <property type="molecule type" value="Genomic_DNA"/>
</dbReference>
<dbReference type="Gene3D" id="3.30.70.3250">
    <property type="entry name" value="Ribonuclease P, Pop5 subunit"/>
    <property type="match status" value="1"/>
</dbReference>
<keyword evidence="6" id="KW-0175">Coiled coil</keyword>
<feature type="compositionally biased region" description="Acidic residues" evidence="7">
    <location>
        <begin position="195"/>
        <end position="208"/>
    </location>
</feature>
<dbReference type="GO" id="GO:0030681">
    <property type="term" value="C:multimeric ribonuclease P complex"/>
    <property type="evidence" value="ECO:0007669"/>
    <property type="project" value="TreeGrafter"/>
</dbReference>
<organism evidence="8 9">
    <name type="scientific">Rhinocladiella mackenziei CBS 650.93</name>
    <dbReference type="NCBI Taxonomy" id="1442369"/>
    <lineage>
        <taxon>Eukaryota</taxon>
        <taxon>Fungi</taxon>
        <taxon>Dikarya</taxon>
        <taxon>Ascomycota</taxon>
        <taxon>Pezizomycotina</taxon>
        <taxon>Eurotiomycetes</taxon>
        <taxon>Chaetothyriomycetidae</taxon>
        <taxon>Chaetothyriales</taxon>
        <taxon>Herpotrichiellaceae</taxon>
        <taxon>Rhinocladiella</taxon>
    </lineage>
</organism>
<evidence type="ECO:0000313" key="8">
    <source>
        <dbReference type="EMBL" id="KIX08418.1"/>
    </source>
</evidence>
<keyword evidence="3 5" id="KW-0819">tRNA processing</keyword>
<dbReference type="GO" id="GO:0033204">
    <property type="term" value="F:ribonuclease P RNA binding"/>
    <property type="evidence" value="ECO:0007669"/>
    <property type="project" value="InterPro"/>
</dbReference>
<comment type="similarity">
    <text evidence="2 5">Belongs to the eukaryotic/archaeal RNase P protein component 2 family.</text>
</comment>
<dbReference type="Pfam" id="PF01900">
    <property type="entry name" value="RNase_P_Rpp14"/>
    <property type="match status" value="1"/>
</dbReference>
<dbReference type="OrthoDB" id="24745at2759"/>
<evidence type="ECO:0000256" key="1">
    <source>
        <dbReference type="ARBA" id="ARBA00004123"/>
    </source>
</evidence>
<evidence type="ECO:0000256" key="5">
    <source>
        <dbReference type="PIRNR" id="PIRNR023803"/>
    </source>
</evidence>
<dbReference type="VEuPathDB" id="FungiDB:Z518_03074"/>
<comment type="function">
    <text evidence="5">Component of ribonuclease P, a protein complex that generates mature tRNA molecules by cleaving their 5'-ends.</text>
</comment>
<dbReference type="InterPro" id="IPR016819">
    <property type="entry name" value="RNase_P/MRP_POP5"/>
</dbReference>
<accession>A0A0D2HD66</accession>
<dbReference type="InterPro" id="IPR002759">
    <property type="entry name" value="Pop5/Rpp14/Rnp2-like"/>
</dbReference>
<dbReference type="AlphaFoldDB" id="A0A0D2HD66"/>
<dbReference type="GO" id="GO:0001682">
    <property type="term" value="P:tRNA 5'-leader removal"/>
    <property type="evidence" value="ECO:0007669"/>
    <property type="project" value="InterPro"/>
</dbReference>
<dbReference type="PANTHER" id="PTHR15441:SF2">
    <property type="entry name" value="RIBONUCLEASE P_MRP PROTEIN SUBUNIT POP5"/>
    <property type="match status" value="1"/>
</dbReference>
<dbReference type="EC" id="3.1.26.5" evidence="5"/>
<dbReference type="GO" id="GO:0004526">
    <property type="term" value="F:ribonuclease P activity"/>
    <property type="evidence" value="ECO:0007669"/>
    <property type="project" value="UniProtKB-EC"/>
</dbReference>
<evidence type="ECO:0000256" key="7">
    <source>
        <dbReference type="SAM" id="MobiDB-lite"/>
    </source>
</evidence>
<sequence length="208" mass="23002">MVRIKHRYLLFNILYPTPTTSASPSSSTAPPDNEKAYIHFSRPSPSHLNTSLLLSLIRSSITFNFGTYFAALTAPALRLVYFSARTSTGILRVPRAHAKVVWASLTMMDTIPIPSTKGGPSGSPIGEEVKCVLQVVRVSGTIRKSEEEVLRRARREVARARRDVEEEDQRVLDGLVGGGSQHVSDSTRFMRGEEEGIEDDDEAEEDVD</sequence>
<keyword evidence="9" id="KW-1185">Reference proteome</keyword>
<dbReference type="InterPro" id="IPR038085">
    <property type="entry name" value="Rnp2-like_sf"/>
</dbReference>
<comment type="catalytic activity">
    <reaction evidence="5">
        <text>Endonucleolytic cleavage of RNA, removing 5'-extranucleotides from tRNA precursor.</text>
        <dbReference type="EC" id="3.1.26.5"/>
    </reaction>
</comment>
<keyword evidence="4" id="KW-0539">Nucleus</keyword>
<comment type="subcellular location">
    <subcellularLocation>
        <location evidence="1">Nucleus</location>
    </subcellularLocation>
</comment>
<protein>
    <recommendedName>
        <fullName evidence="5">Ribonuclease P/MRP protein subunit POP5</fullName>
        <ecNumber evidence="5">3.1.26.5</ecNumber>
    </recommendedName>
</protein>
<feature type="region of interest" description="Disordered" evidence="7">
    <location>
        <begin position="174"/>
        <end position="208"/>
    </location>
</feature>
<evidence type="ECO:0000256" key="4">
    <source>
        <dbReference type="ARBA" id="ARBA00023242"/>
    </source>
</evidence>
<dbReference type="HOGENOM" id="CLU_086710_1_0_1"/>